<dbReference type="InterPro" id="IPR000477">
    <property type="entry name" value="RT_dom"/>
</dbReference>
<comment type="caution">
    <text evidence="2">The sequence shown here is derived from an EMBL/GenBank/DDBJ whole genome shotgun (WGS) entry which is preliminary data.</text>
</comment>
<dbReference type="OrthoDB" id="7764657at2759"/>
<gene>
    <name evidence="2" type="primary">RTase_0</name>
    <name evidence="2" type="ORF">Bhyg_01430</name>
</gene>
<evidence type="ECO:0000313" key="3">
    <source>
        <dbReference type="Proteomes" id="UP001151699"/>
    </source>
</evidence>
<dbReference type="AlphaFoldDB" id="A0A9Q0NB86"/>
<dbReference type="EMBL" id="WJQU01000001">
    <property type="protein sequence ID" value="KAJ6646219.1"/>
    <property type="molecule type" value="Genomic_DNA"/>
</dbReference>
<evidence type="ECO:0000259" key="1">
    <source>
        <dbReference type="PROSITE" id="PS50878"/>
    </source>
</evidence>
<proteinExistence type="predicted"/>
<reference evidence="2" key="1">
    <citation type="submission" date="2022-07" db="EMBL/GenBank/DDBJ databases">
        <authorList>
            <person name="Trinca V."/>
            <person name="Uliana J.V.C."/>
            <person name="Torres T.T."/>
            <person name="Ward R.J."/>
            <person name="Monesi N."/>
        </authorList>
    </citation>
    <scope>NUCLEOTIDE SEQUENCE</scope>
    <source>
        <strain evidence="2">HSMRA1968</strain>
        <tissue evidence="2">Whole embryos</tissue>
    </source>
</reference>
<evidence type="ECO:0000313" key="2">
    <source>
        <dbReference type="EMBL" id="KAJ6646219.1"/>
    </source>
</evidence>
<dbReference type="PROSITE" id="PS50878">
    <property type="entry name" value="RT_POL"/>
    <property type="match status" value="1"/>
</dbReference>
<dbReference type="GO" id="GO:0003964">
    <property type="term" value="F:RNA-directed DNA polymerase activity"/>
    <property type="evidence" value="ECO:0007669"/>
    <property type="project" value="UniProtKB-KW"/>
</dbReference>
<dbReference type="PANTHER" id="PTHR33332">
    <property type="entry name" value="REVERSE TRANSCRIPTASE DOMAIN-CONTAINING PROTEIN"/>
    <property type="match status" value="1"/>
</dbReference>
<sequence length="238" mass="27230">MARSTFSVNSSRTFQQPSRGITWRYSTNDPKGEHIVKWAYLNRMYLKNRHSAARNNANSVWCYPIAEKQHYNVNFIRLTIIRNFRFINDMRGNFRFHRGHLYGKNGSQSGIEQTDPNEIMSDLISTLKTGHELIFAFSKTAVDLISSYLSNRPEAATVGVPQGSVFSPLLFTVFTNDLPNVLSFMTPHMFADDVKAYIESLRDNVLINECVARVNRDLEAVCKWARRNGLQLNGGKTK</sequence>
<dbReference type="Proteomes" id="UP001151699">
    <property type="component" value="Chromosome A"/>
</dbReference>
<keyword evidence="2" id="KW-0808">Transferase</keyword>
<organism evidence="2 3">
    <name type="scientific">Pseudolycoriella hygida</name>
    <dbReference type="NCBI Taxonomy" id="35572"/>
    <lineage>
        <taxon>Eukaryota</taxon>
        <taxon>Metazoa</taxon>
        <taxon>Ecdysozoa</taxon>
        <taxon>Arthropoda</taxon>
        <taxon>Hexapoda</taxon>
        <taxon>Insecta</taxon>
        <taxon>Pterygota</taxon>
        <taxon>Neoptera</taxon>
        <taxon>Endopterygota</taxon>
        <taxon>Diptera</taxon>
        <taxon>Nematocera</taxon>
        <taxon>Sciaroidea</taxon>
        <taxon>Sciaridae</taxon>
        <taxon>Pseudolycoriella</taxon>
    </lineage>
</organism>
<feature type="domain" description="Reverse transcriptase" evidence="1">
    <location>
        <begin position="1"/>
        <end position="238"/>
    </location>
</feature>
<keyword evidence="3" id="KW-1185">Reference proteome</keyword>
<keyword evidence="2" id="KW-0695">RNA-directed DNA polymerase</keyword>
<accession>A0A9Q0NB86</accession>
<dbReference type="Pfam" id="PF00078">
    <property type="entry name" value="RVT_1"/>
    <property type="match status" value="1"/>
</dbReference>
<protein>
    <submittedName>
        <fullName evidence="2">RNA-directed DNA polymerase from transposon BS</fullName>
    </submittedName>
</protein>
<keyword evidence="2" id="KW-0548">Nucleotidyltransferase</keyword>
<name>A0A9Q0NB86_9DIPT</name>